<sequence length="632" mass="70370">MTYHSTRLLLISGLTLVALTACQKDAAETESAGASSNTAELAPATEVVETAPAPSETERLNAWFDERYEEQLQRSPFMLTFLGRKERYDELDDYSIEAVQDEVAWLQGTVEELGANFDYDALSPLAQESWDLWVFQAEAAAQDLRFFYQDYLFGELGGPEDQLPTFLINFHKVDTEADMRAYIQRLREGGRAMGQVLEIGQASAGMGVRPPKFAFEVALKRASNVVDGGPFSGEEDSPVLADARRKIDSLASAGEIDAPTADALMLEVENAMNEAFGPAYTAYIEWLQAEMANADEVARGVAALPDGVDYYNHQLSVYTTLDMTADEVHELGLSEVARIKGEMEAIREQVGFEGDLEAFFEFIRTDPRFYYPNTDEGREAYLGDTRAYLAEIDQKLPEWFGLLPKAGLEVKRVEAFREVDGGAQHYMPGTPDGSRPGVYYVHMSDMSAYSKTDMETVAYHEASPGHHMQVSIALELEGVPQFRTQARFSVYSEGWALYAEALSKEMGQFKDPYMDFGRLTAEMWRAIRLVVDTGLHAKGWSQEQAVQFFFDNSAIPEGAVRSEVRRYLTMPGQAVSYKIGMLKIQELRAMAEAELGDAFDIRGFHDTVLGGGALPMPLLEARVQRWVDSQGG</sequence>
<comment type="caution">
    <text evidence="3">The sequence shown here is derived from an EMBL/GenBank/DDBJ whole genome shotgun (WGS) entry which is preliminary data.</text>
</comment>
<evidence type="ECO:0000256" key="2">
    <source>
        <dbReference type="SAM" id="SignalP"/>
    </source>
</evidence>
<dbReference type="InterPro" id="IPR010281">
    <property type="entry name" value="DUF885"/>
</dbReference>
<dbReference type="EMBL" id="VYXP01000001">
    <property type="protein sequence ID" value="KAA9134110.1"/>
    <property type="molecule type" value="Genomic_DNA"/>
</dbReference>
<name>A0A5N0TGD6_9GAMM</name>
<feature type="chain" id="PRO_5024339606" evidence="2">
    <location>
        <begin position="27"/>
        <end position="632"/>
    </location>
</feature>
<proteinExistence type="predicted"/>
<evidence type="ECO:0000256" key="1">
    <source>
        <dbReference type="SAM" id="MobiDB-lite"/>
    </source>
</evidence>
<dbReference type="AlphaFoldDB" id="A0A5N0TGD6"/>
<dbReference type="RefSeq" id="WP_150862460.1">
    <property type="nucleotide sequence ID" value="NZ_VYXP01000001.1"/>
</dbReference>
<gene>
    <name evidence="3" type="ORF">F3N42_00750</name>
</gene>
<feature type="signal peptide" evidence="2">
    <location>
        <begin position="1"/>
        <end position="26"/>
    </location>
</feature>
<protein>
    <submittedName>
        <fullName evidence="3">DUF885 domain-containing protein</fullName>
    </submittedName>
</protein>
<reference evidence="3 4" key="1">
    <citation type="submission" date="2019-09" db="EMBL/GenBank/DDBJ databases">
        <title>Wenzhouxiangella sp. Genome sequencing and assembly.</title>
        <authorList>
            <person name="Zhang R."/>
        </authorList>
    </citation>
    <scope>NUCLEOTIDE SEQUENCE [LARGE SCALE GENOMIC DNA]</scope>
    <source>
        <strain evidence="3 4">W260</strain>
    </source>
</reference>
<dbReference type="Pfam" id="PF05960">
    <property type="entry name" value="DUF885"/>
    <property type="match status" value="1"/>
</dbReference>
<evidence type="ECO:0000313" key="3">
    <source>
        <dbReference type="EMBL" id="KAA9134110.1"/>
    </source>
</evidence>
<accession>A0A5N0TGD6</accession>
<organism evidence="3 4">
    <name type="scientific">Marinihelvus fidelis</name>
    <dbReference type="NCBI Taxonomy" id="2613842"/>
    <lineage>
        <taxon>Bacteria</taxon>
        <taxon>Pseudomonadati</taxon>
        <taxon>Pseudomonadota</taxon>
        <taxon>Gammaproteobacteria</taxon>
        <taxon>Chromatiales</taxon>
        <taxon>Wenzhouxiangellaceae</taxon>
        <taxon>Marinihelvus</taxon>
    </lineage>
</organism>
<dbReference type="PANTHER" id="PTHR33361:SF16">
    <property type="entry name" value="DUF885 DOMAIN-CONTAINING PROTEIN"/>
    <property type="match status" value="1"/>
</dbReference>
<dbReference type="PANTHER" id="PTHR33361">
    <property type="entry name" value="GLR0591 PROTEIN"/>
    <property type="match status" value="1"/>
</dbReference>
<dbReference type="PROSITE" id="PS51257">
    <property type="entry name" value="PROKAR_LIPOPROTEIN"/>
    <property type="match status" value="1"/>
</dbReference>
<keyword evidence="4" id="KW-1185">Reference proteome</keyword>
<evidence type="ECO:0000313" key="4">
    <source>
        <dbReference type="Proteomes" id="UP000325372"/>
    </source>
</evidence>
<keyword evidence="2" id="KW-0732">Signal</keyword>
<dbReference type="Proteomes" id="UP000325372">
    <property type="component" value="Unassembled WGS sequence"/>
</dbReference>
<feature type="region of interest" description="Disordered" evidence="1">
    <location>
        <begin position="29"/>
        <end position="52"/>
    </location>
</feature>